<organism evidence="3 4">
    <name type="scientific">Apiospora phragmitis</name>
    <dbReference type="NCBI Taxonomy" id="2905665"/>
    <lineage>
        <taxon>Eukaryota</taxon>
        <taxon>Fungi</taxon>
        <taxon>Dikarya</taxon>
        <taxon>Ascomycota</taxon>
        <taxon>Pezizomycotina</taxon>
        <taxon>Sordariomycetes</taxon>
        <taxon>Xylariomycetidae</taxon>
        <taxon>Amphisphaeriales</taxon>
        <taxon>Apiosporaceae</taxon>
        <taxon>Apiospora</taxon>
    </lineage>
</organism>
<evidence type="ECO:0000256" key="1">
    <source>
        <dbReference type="SAM" id="MobiDB-lite"/>
    </source>
</evidence>
<comment type="caution">
    <text evidence="3">The sequence shown here is derived from an EMBL/GenBank/DDBJ whole genome shotgun (WGS) entry which is preliminary data.</text>
</comment>
<sequence>MLISSFQNVHRALAKEDTQKLQLLSQLAKQELAKLVAPLNKVIDDSDSERVLRIIEELLQRPVTARTITGVIGETGAGKSSLINALLGEERLLPTNGMRAYTAAVTEIAWNDSDNPDELYRAEIEFIKGAVPKDASNKKTEAGIAMAKIRSVYPDIDDGMLVKKNAEKLAQDKSLRDILGTTLTIKARQCSEAAQTDKAPGCDDANAARGTVAEKYMQKCTSLWIVAPISRAVDNKAAQHLLGHLLGESFKMQLKYDGNYTNITFICSQSDGLAVEEMADSLELSDSLADCEANENSTNAILASKEVDIKNVGASYYSAVAERKNVDKQPTLWCRLETQAIQGKPVYAPSTSGRKRKSNIDQPQPSKGRGKAKEDKRTVHELEEQIYTLQADLEQRKLSLRADSIRRRNDYSRTTIQQDFVHGLKLLDQETAMHDQGYDHNPDKDLRDYEAVANLLPVFCDTEIPQLLAHAKKSTNVGRARNCKKFLNNALQVWQSFQLWASDTTIGVALTEEQMEAETSLPDQDLANLRKASPQSLALKETTANTTSERKSIMKKNLFNKFKTAVNTSAKEARPITQSWVSAKKDNGRSLYVHSTYKAFMRRGGYYKKGDREIDFNEGKTLHRKLATNWELAFSKEIPSVLEQFCHTIQERMHCIKDLQETYCSELLQGQREASRDFTPEIKETMSLAYGKSAKESGAGSFGRMQQIIDDHIVQNDKEMYEKATTRVQKSLYRLCNNYQRDMGGTVDNTVDSMVTDYKNCLLLHTLLVTPEPSEGEDVKTEQKVSSNDSAPQALVVTTSMDIDDSPNADHVATEQPMVKAVDGATNISNPSASVEAPNFKTEEVSPQNEMTDNSQKREDNGSGTVDQIMGGTDT</sequence>
<dbReference type="RefSeq" id="XP_066710897.1">
    <property type="nucleotide sequence ID" value="XM_066861787.1"/>
</dbReference>
<name>A0ABR1TSD8_9PEZI</name>
<dbReference type="PANTHER" id="PTHR36681">
    <property type="entry name" value="NUCLEAR GTPASE, GERMINAL CENTER-ASSOCIATED, TANDEM DUPLICATE 3"/>
    <property type="match status" value="1"/>
</dbReference>
<keyword evidence="4" id="KW-1185">Reference proteome</keyword>
<feature type="compositionally biased region" description="Polar residues" evidence="1">
    <location>
        <begin position="845"/>
        <end position="854"/>
    </location>
</feature>
<dbReference type="InterPro" id="IPR045063">
    <property type="entry name" value="Dynamin_N"/>
</dbReference>
<accession>A0ABR1TSD8</accession>
<dbReference type="InterPro" id="IPR027417">
    <property type="entry name" value="P-loop_NTPase"/>
</dbReference>
<protein>
    <recommendedName>
        <fullName evidence="2">Dynamin N-terminal domain-containing protein</fullName>
    </recommendedName>
</protein>
<gene>
    <name evidence="3" type="ORF">PG994_010378</name>
</gene>
<dbReference type="SUPFAM" id="SSF52540">
    <property type="entry name" value="P-loop containing nucleoside triphosphate hydrolases"/>
    <property type="match status" value="1"/>
</dbReference>
<feature type="region of interest" description="Disordered" evidence="1">
    <location>
        <begin position="823"/>
        <end position="875"/>
    </location>
</feature>
<reference evidence="3 4" key="1">
    <citation type="submission" date="2023-01" db="EMBL/GenBank/DDBJ databases">
        <title>Analysis of 21 Apiospora genomes using comparative genomics revels a genus with tremendous synthesis potential of carbohydrate active enzymes and secondary metabolites.</title>
        <authorList>
            <person name="Sorensen T."/>
        </authorList>
    </citation>
    <scope>NUCLEOTIDE SEQUENCE [LARGE SCALE GENOMIC DNA]</scope>
    <source>
        <strain evidence="3 4">CBS 135458</strain>
    </source>
</reference>
<evidence type="ECO:0000313" key="4">
    <source>
        <dbReference type="Proteomes" id="UP001480595"/>
    </source>
</evidence>
<dbReference type="PANTHER" id="PTHR36681:SF3">
    <property type="entry name" value="NUCLEAR GTPASE, GERMINAL CENTER-ASSOCIATED, TANDEM DUPLICATE 3"/>
    <property type="match status" value="1"/>
</dbReference>
<feature type="domain" description="Dynamin N-terminal" evidence="2">
    <location>
        <begin position="71"/>
        <end position="244"/>
    </location>
</feature>
<dbReference type="Gene3D" id="3.40.50.300">
    <property type="entry name" value="P-loop containing nucleotide triphosphate hydrolases"/>
    <property type="match status" value="1"/>
</dbReference>
<dbReference type="GeneID" id="92094850"/>
<dbReference type="Proteomes" id="UP001480595">
    <property type="component" value="Unassembled WGS sequence"/>
</dbReference>
<dbReference type="EMBL" id="JAQQWL010000011">
    <property type="protein sequence ID" value="KAK8048648.1"/>
    <property type="molecule type" value="Genomic_DNA"/>
</dbReference>
<evidence type="ECO:0000259" key="2">
    <source>
        <dbReference type="Pfam" id="PF00350"/>
    </source>
</evidence>
<dbReference type="Pfam" id="PF00350">
    <property type="entry name" value="Dynamin_N"/>
    <property type="match status" value="1"/>
</dbReference>
<proteinExistence type="predicted"/>
<evidence type="ECO:0000313" key="3">
    <source>
        <dbReference type="EMBL" id="KAK8048648.1"/>
    </source>
</evidence>
<feature type="region of interest" description="Disordered" evidence="1">
    <location>
        <begin position="344"/>
        <end position="378"/>
    </location>
</feature>